<feature type="domain" description="NodB homology" evidence="6">
    <location>
        <begin position="38"/>
        <end position="225"/>
    </location>
</feature>
<keyword evidence="2 5" id="KW-0732">Signal</keyword>
<gene>
    <name evidence="7" type="primary">yheN</name>
    <name evidence="7" type="ORF">g.34001</name>
</gene>
<feature type="signal peptide" evidence="5">
    <location>
        <begin position="1"/>
        <end position="23"/>
    </location>
</feature>
<dbReference type="GO" id="GO:0046872">
    <property type="term" value="F:metal ion binding"/>
    <property type="evidence" value="ECO:0007669"/>
    <property type="project" value="UniProtKB-KW"/>
</dbReference>
<organism evidence="7">
    <name type="scientific">Anthurium amnicola</name>
    <dbReference type="NCBI Taxonomy" id="1678845"/>
    <lineage>
        <taxon>Eukaryota</taxon>
        <taxon>Viridiplantae</taxon>
        <taxon>Streptophyta</taxon>
        <taxon>Embryophyta</taxon>
        <taxon>Tracheophyta</taxon>
        <taxon>Spermatophyta</taxon>
        <taxon>Magnoliopsida</taxon>
        <taxon>Liliopsida</taxon>
        <taxon>Araceae</taxon>
        <taxon>Pothoideae</taxon>
        <taxon>Potheae</taxon>
        <taxon>Anthurium</taxon>
    </lineage>
</organism>
<protein>
    <submittedName>
        <fullName evidence="7">Putative polysaccharide deacetylase yheN</fullName>
    </submittedName>
</protein>
<dbReference type="AlphaFoldDB" id="A0A1D1ZEV8"/>
<dbReference type="PANTHER" id="PTHR46471">
    <property type="entry name" value="CHITIN DEACETYLASE"/>
    <property type="match status" value="1"/>
</dbReference>
<dbReference type="Pfam" id="PF01522">
    <property type="entry name" value="Polysacc_deac_1"/>
    <property type="match status" value="1"/>
</dbReference>
<dbReference type="SUPFAM" id="SSF88713">
    <property type="entry name" value="Glycoside hydrolase/deacetylase"/>
    <property type="match status" value="1"/>
</dbReference>
<evidence type="ECO:0000313" key="7">
    <source>
        <dbReference type="EMBL" id="JAT65363.1"/>
    </source>
</evidence>
<dbReference type="InterPro" id="IPR011330">
    <property type="entry name" value="Glyco_hydro/deAcase_b/a-brl"/>
</dbReference>
<sequence length="332" mass="34753">MHLSTLFNIISLAALVVVGGVSAQDENPTFFTKCATPGQVALTFDDGPSQFTPTLLGHLAKENVTATFFVLTVSNDEFGKNMKQAFDAGHQIALHSSTHADMNKLAPSAILEEYTKNLASVKSIIGLSPATARPPFGNCNPACAKVLQDQMKLNVVQWNCDSNDWQYEGKVADQPKLFSNMQAIINPSNPKTDSFITLQHDIKDYSVAYVPQIIKMIKDKGYTFVTVEKCIGKQAYVESAVAKGAPATAKTVPAPAKAAPAPAASSPAVKAAAAPAAAPPAAAAYPSNAPAPAPAKAAFAEASKTPSASSANKFTSSFGSTLAGLILGFLMY</sequence>
<evidence type="ECO:0000256" key="5">
    <source>
        <dbReference type="SAM" id="SignalP"/>
    </source>
</evidence>
<accession>A0A1D1ZEV8</accession>
<keyword evidence="4" id="KW-0119">Carbohydrate metabolism</keyword>
<keyword evidence="3" id="KW-0378">Hydrolase</keyword>
<dbReference type="PROSITE" id="PS51677">
    <property type="entry name" value="NODB"/>
    <property type="match status" value="1"/>
</dbReference>
<name>A0A1D1ZEV8_9ARAE</name>
<dbReference type="Gene3D" id="3.20.20.370">
    <property type="entry name" value="Glycoside hydrolase/deacetylase"/>
    <property type="match status" value="1"/>
</dbReference>
<feature type="chain" id="PRO_5008900942" evidence="5">
    <location>
        <begin position="24"/>
        <end position="332"/>
    </location>
</feature>
<evidence type="ECO:0000256" key="2">
    <source>
        <dbReference type="ARBA" id="ARBA00022729"/>
    </source>
</evidence>
<dbReference type="InterPro" id="IPR002509">
    <property type="entry name" value="NODB_dom"/>
</dbReference>
<evidence type="ECO:0000256" key="4">
    <source>
        <dbReference type="ARBA" id="ARBA00023277"/>
    </source>
</evidence>
<reference evidence="7" key="1">
    <citation type="submission" date="2015-07" db="EMBL/GenBank/DDBJ databases">
        <title>Transcriptome Assembly of Anthurium amnicola.</title>
        <authorList>
            <person name="Suzuki J."/>
        </authorList>
    </citation>
    <scope>NUCLEOTIDE SEQUENCE</scope>
</reference>
<evidence type="ECO:0000256" key="1">
    <source>
        <dbReference type="ARBA" id="ARBA00022723"/>
    </source>
</evidence>
<dbReference type="PANTHER" id="PTHR46471:SF2">
    <property type="entry name" value="CHITIN DEACETYLASE-RELATED"/>
    <property type="match status" value="1"/>
</dbReference>
<evidence type="ECO:0000256" key="3">
    <source>
        <dbReference type="ARBA" id="ARBA00022801"/>
    </source>
</evidence>
<dbReference type="GO" id="GO:0005975">
    <property type="term" value="P:carbohydrate metabolic process"/>
    <property type="evidence" value="ECO:0007669"/>
    <property type="project" value="InterPro"/>
</dbReference>
<dbReference type="GO" id="GO:0016810">
    <property type="term" value="F:hydrolase activity, acting on carbon-nitrogen (but not peptide) bonds"/>
    <property type="evidence" value="ECO:0007669"/>
    <property type="project" value="InterPro"/>
</dbReference>
<evidence type="ECO:0000259" key="6">
    <source>
        <dbReference type="PROSITE" id="PS51677"/>
    </source>
</evidence>
<keyword evidence="1" id="KW-0479">Metal-binding</keyword>
<proteinExistence type="predicted"/>
<dbReference type="EMBL" id="GDJX01002573">
    <property type="protein sequence ID" value="JAT65363.1"/>
    <property type="molecule type" value="Transcribed_RNA"/>
</dbReference>